<dbReference type="PANTHER" id="PTHR10746">
    <property type="entry name" value="50S RIBOSOMAL PROTEIN L4"/>
    <property type="match status" value="1"/>
</dbReference>
<protein>
    <recommendedName>
        <fullName evidence="4 5">Large ribosomal subunit protein uL4</fullName>
    </recommendedName>
</protein>
<dbReference type="Pfam" id="PF00573">
    <property type="entry name" value="Ribosomal_L4"/>
    <property type="match status" value="1"/>
</dbReference>
<keyword evidence="5" id="KW-0694">RNA-binding</keyword>
<comment type="subunit">
    <text evidence="5">Part of the 50S ribosomal subunit.</text>
</comment>
<organism evidence="6 7">
    <name type="scientific">candidate division CPR1 bacterium GW2011_GWA2_42_17</name>
    <dbReference type="NCBI Taxonomy" id="1618341"/>
    <lineage>
        <taxon>Bacteria</taxon>
        <taxon>candidate division CPR1</taxon>
    </lineage>
</organism>
<comment type="function">
    <text evidence="5">One of the primary rRNA binding proteins, this protein initially binds near the 5'-end of the 23S rRNA. It is important during the early stages of 50S assembly. It makes multiple contacts with different domains of the 23S rRNA in the assembled 50S subunit and ribosome.</text>
</comment>
<dbReference type="GO" id="GO:0005840">
    <property type="term" value="C:ribosome"/>
    <property type="evidence" value="ECO:0007669"/>
    <property type="project" value="UniProtKB-KW"/>
</dbReference>
<evidence type="ECO:0000313" key="6">
    <source>
        <dbReference type="EMBL" id="KKS43913.1"/>
    </source>
</evidence>
<dbReference type="GO" id="GO:0019843">
    <property type="term" value="F:rRNA binding"/>
    <property type="evidence" value="ECO:0007669"/>
    <property type="project" value="UniProtKB-UniRule"/>
</dbReference>
<name>A0A0G1C2P4_9BACT</name>
<evidence type="ECO:0000256" key="5">
    <source>
        <dbReference type="HAMAP-Rule" id="MF_01328"/>
    </source>
</evidence>
<dbReference type="SUPFAM" id="SSF52166">
    <property type="entry name" value="Ribosomal protein L4"/>
    <property type="match status" value="1"/>
</dbReference>
<dbReference type="NCBIfam" id="TIGR03953">
    <property type="entry name" value="rplD_bact"/>
    <property type="match status" value="1"/>
</dbReference>
<evidence type="ECO:0000256" key="3">
    <source>
        <dbReference type="ARBA" id="ARBA00023274"/>
    </source>
</evidence>
<dbReference type="AlphaFoldDB" id="A0A0G1C2P4"/>
<evidence type="ECO:0000256" key="4">
    <source>
        <dbReference type="ARBA" id="ARBA00035244"/>
    </source>
</evidence>
<dbReference type="Proteomes" id="UP000034875">
    <property type="component" value="Unassembled WGS sequence"/>
</dbReference>
<dbReference type="InterPro" id="IPR002136">
    <property type="entry name" value="Ribosomal_uL4"/>
</dbReference>
<proteinExistence type="inferred from homology"/>
<reference evidence="6 7" key="1">
    <citation type="journal article" date="2015" name="Nature">
        <title>rRNA introns, odd ribosomes, and small enigmatic genomes across a large radiation of phyla.</title>
        <authorList>
            <person name="Brown C.T."/>
            <person name="Hug L.A."/>
            <person name="Thomas B.C."/>
            <person name="Sharon I."/>
            <person name="Castelle C.J."/>
            <person name="Singh A."/>
            <person name="Wilkins M.J."/>
            <person name="Williams K.H."/>
            <person name="Banfield J.F."/>
        </authorList>
    </citation>
    <scope>NUCLEOTIDE SEQUENCE [LARGE SCALE GENOMIC DNA]</scope>
</reference>
<comment type="caution">
    <text evidence="6">The sequence shown here is derived from an EMBL/GenBank/DDBJ whole genome shotgun (WGS) entry which is preliminary data.</text>
</comment>
<comment type="function">
    <text evidence="5">Forms part of the polypeptide exit tunnel.</text>
</comment>
<evidence type="ECO:0000256" key="2">
    <source>
        <dbReference type="ARBA" id="ARBA00022980"/>
    </source>
</evidence>
<dbReference type="PANTHER" id="PTHR10746:SF6">
    <property type="entry name" value="LARGE RIBOSOMAL SUBUNIT PROTEIN UL4M"/>
    <property type="match status" value="1"/>
</dbReference>
<dbReference type="EMBL" id="LCCZ01000017">
    <property type="protein sequence ID" value="KKS43913.1"/>
    <property type="molecule type" value="Genomic_DNA"/>
</dbReference>
<keyword evidence="3 5" id="KW-0687">Ribonucleoprotein</keyword>
<accession>A0A0G1C2P4</accession>
<evidence type="ECO:0000256" key="1">
    <source>
        <dbReference type="ARBA" id="ARBA00010528"/>
    </source>
</evidence>
<dbReference type="PATRIC" id="fig|1618341.3.peg.359"/>
<evidence type="ECO:0000313" key="7">
    <source>
        <dbReference type="Proteomes" id="UP000034875"/>
    </source>
</evidence>
<dbReference type="GO" id="GO:1990904">
    <property type="term" value="C:ribonucleoprotein complex"/>
    <property type="evidence" value="ECO:0007669"/>
    <property type="project" value="UniProtKB-KW"/>
</dbReference>
<sequence length="222" mass="23985">MAKNIKETISKTISAPLYDEKGQKSGEIGLNTAVFGAKPNFDLMAQAVLVSLGNQRLGLAKVKTRGEVSLTTRKMYAQKHTGRARHGAASAPIFVGGGVAHGPKPGKREKFLNDKMKKMATISALSQKWQEGKVAVLEKIVFPEISTKKAKNLLQSISPAKKILLVEDSANKVIEKSCKNLPWINVALALNVDILAILNCDSLILEKSALSTLEKRLLTNAA</sequence>
<dbReference type="HAMAP" id="MF_01328_B">
    <property type="entry name" value="Ribosomal_uL4_B"/>
    <property type="match status" value="1"/>
</dbReference>
<dbReference type="InterPro" id="IPR023574">
    <property type="entry name" value="Ribosomal_uL4_dom_sf"/>
</dbReference>
<gene>
    <name evidence="5" type="primary">rplD</name>
    <name evidence="6" type="ORF">UV05_C0017G0022</name>
</gene>
<comment type="similarity">
    <text evidence="1 5">Belongs to the universal ribosomal protein uL4 family.</text>
</comment>
<dbReference type="GO" id="GO:0006412">
    <property type="term" value="P:translation"/>
    <property type="evidence" value="ECO:0007669"/>
    <property type="project" value="UniProtKB-UniRule"/>
</dbReference>
<dbReference type="GO" id="GO:0003735">
    <property type="term" value="F:structural constituent of ribosome"/>
    <property type="evidence" value="ECO:0007669"/>
    <property type="project" value="InterPro"/>
</dbReference>
<dbReference type="InterPro" id="IPR013005">
    <property type="entry name" value="Ribosomal_uL4-like"/>
</dbReference>
<dbReference type="Gene3D" id="3.40.1370.10">
    <property type="match status" value="1"/>
</dbReference>
<keyword evidence="2 5" id="KW-0689">Ribosomal protein</keyword>
<keyword evidence="5" id="KW-0699">rRNA-binding</keyword>